<feature type="chain" id="PRO_5011999852" evidence="1">
    <location>
        <begin position="16"/>
        <end position="483"/>
    </location>
</feature>
<gene>
    <name evidence="2" type="ORF">LNTAR_09204</name>
</gene>
<sequence>MKILFLLCFSLCLMAEDFVLSKQNNFPEFPINIPKPASQWPQSSSQRSFDVYGNYWTLIDGEVWLLKASSKQWQKLDNVPKGQWQHLINDETGKLVIADDTQIFRLNPSKVKQGWKDYSSLTQGAKITDLTIAPTGGMLIACDNNKIIELITLKKKDHITEYQTKFKVDKIFVDDLGSIWFRSGNDHYIKESSKDAWQRDWKLVARMPSGTHDLGGDVLQGKFYLEWALTGMYDFPNQGKCHEELLSFDGEKWKIEAHFGMARAYCGVSHLGNKIITAGGESRDAEGKKKYPPIAQSFDIESEKMSNLPDLPLALPSALSFNHQNRYYVMGYGLEKEEHNIHLFSIADGESQWQVENKGALGKGSSYGVKLEDKFYHIVDHKYLAILDLGTMSWTTIAVPNSPRSAAVAHYKGEIWIMSGRNKTSDRDVYIFSPGKNTFRKGPQLPHGIIWGTGFNLNKKLYITGGVDASTFTFNNATYQYRH</sequence>
<dbReference type="Gene3D" id="2.120.10.80">
    <property type="entry name" value="Kelch-type beta propeller"/>
    <property type="match status" value="2"/>
</dbReference>
<organism evidence="2 3">
    <name type="scientific">Lentisphaera araneosa HTCC2155</name>
    <dbReference type="NCBI Taxonomy" id="313628"/>
    <lineage>
        <taxon>Bacteria</taxon>
        <taxon>Pseudomonadati</taxon>
        <taxon>Lentisphaerota</taxon>
        <taxon>Lentisphaeria</taxon>
        <taxon>Lentisphaerales</taxon>
        <taxon>Lentisphaeraceae</taxon>
        <taxon>Lentisphaera</taxon>
    </lineage>
</organism>
<accession>A6DI82</accession>
<evidence type="ECO:0000313" key="3">
    <source>
        <dbReference type="Proteomes" id="UP000004947"/>
    </source>
</evidence>
<keyword evidence="3" id="KW-1185">Reference proteome</keyword>
<dbReference type="EMBL" id="ABCK01000004">
    <property type="protein sequence ID" value="EDM28736.1"/>
    <property type="molecule type" value="Genomic_DNA"/>
</dbReference>
<name>A6DI82_9BACT</name>
<dbReference type="Proteomes" id="UP000004947">
    <property type="component" value="Unassembled WGS sequence"/>
</dbReference>
<dbReference type="PANTHER" id="PTHR45632">
    <property type="entry name" value="LD33804P"/>
    <property type="match status" value="1"/>
</dbReference>
<comment type="caution">
    <text evidence="2">The sequence shown here is derived from an EMBL/GenBank/DDBJ whole genome shotgun (WGS) entry which is preliminary data.</text>
</comment>
<dbReference type="SUPFAM" id="SSF117281">
    <property type="entry name" value="Kelch motif"/>
    <property type="match status" value="1"/>
</dbReference>
<dbReference type="OrthoDB" id="103335at2"/>
<dbReference type="AlphaFoldDB" id="A6DI82"/>
<protein>
    <submittedName>
        <fullName evidence="2">Uncharacterized protein</fullName>
    </submittedName>
</protein>
<dbReference type="InterPro" id="IPR015915">
    <property type="entry name" value="Kelch-typ_b-propeller"/>
</dbReference>
<dbReference type="eggNOG" id="COG3055">
    <property type="taxonomic scope" value="Bacteria"/>
</dbReference>
<feature type="signal peptide" evidence="1">
    <location>
        <begin position="1"/>
        <end position="15"/>
    </location>
</feature>
<dbReference type="Pfam" id="PF01344">
    <property type="entry name" value="Kelch_1"/>
    <property type="match status" value="1"/>
</dbReference>
<dbReference type="RefSeq" id="WP_007277613.1">
    <property type="nucleotide sequence ID" value="NZ_ABCK01000004.1"/>
</dbReference>
<dbReference type="SUPFAM" id="SSF101898">
    <property type="entry name" value="NHL repeat"/>
    <property type="match status" value="1"/>
</dbReference>
<dbReference type="InterPro" id="IPR006652">
    <property type="entry name" value="Kelch_1"/>
</dbReference>
<evidence type="ECO:0000256" key="1">
    <source>
        <dbReference type="SAM" id="SignalP"/>
    </source>
</evidence>
<proteinExistence type="predicted"/>
<reference evidence="2 3" key="1">
    <citation type="journal article" date="2010" name="J. Bacteriol.">
        <title>Genome sequence of Lentisphaera araneosa HTCC2155T, the type species of the order Lentisphaerales in the phylum Lentisphaerae.</title>
        <authorList>
            <person name="Thrash J.C."/>
            <person name="Cho J.C."/>
            <person name="Vergin K.L."/>
            <person name="Morris R.M."/>
            <person name="Giovannoni S.J."/>
        </authorList>
    </citation>
    <scope>NUCLEOTIDE SEQUENCE [LARGE SCALE GENOMIC DNA]</scope>
    <source>
        <strain evidence="2 3">HTCC2155</strain>
    </source>
</reference>
<evidence type="ECO:0000313" key="2">
    <source>
        <dbReference type="EMBL" id="EDM28736.1"/>
    </source>
</evidence>
<keyword evidence="1" id="KW-0732">Signal</keyword>